<proteinExistence type="inferred from homology"/>
<evidence type="ECO:0000313" key="7">
    <source>
        <dbReference type="EMBL" id="BCR05724.1"/>
    </source>
</evidence>
<dbReference type="Gene3D" id="3.40.800.20">
    <property type="entry name" value="Histone deacetylase domain"/>
    <property type="match status" value="1"/>
</dbReference>
<comment type="cofactor">
    <cofactor evidence="1">
        <name>Zn(2+)</name>
        <dbReference type="ChEBI" id="CHEBI:29105"/>
    </cofactor>
</comment>
<reference evidence="7 8" key="1">
    <citation type="journal article" date="2016" name="C (Basel)">
        <title>Selective Growth of and Electricity Production by Marine Exoelectrogenic Bacteria in Self-Aggregated Hydrogel of Microbially Reduced Graphene Oxide.</title>
        <authorList>
            <person name="Yoshida N."/>
            <person name="Goto Y."/>
            <person name="Miyata Y."/>
        </authorList>
    </citation>
    <scope>NUCLEOTIDE SEQUENCE [LARGE SCALE GENOMIC DNA]</scope>
    <source>
        <strain evidence="7 8">NIT-T3</strain>
    </source>
</reference>
<protein>
    <recommendedName>
        <fullName evidence="6">N-acetyltransferase domain-containing protein</fullName>
    </recommendedName>
</protein>
<dbReference type="InterPro" id="IPR023801">
    <property type="entry name" value="His_deacetylse_dom"/>
</dbReference>
<dbReference type="PROSITE" id="PS51186">
    <property type="entry name" value="GNAT"/>
    <property type="match status" value="1"/>
</dbReference>
<accession>A0ABM8HRP7</accession>
<dbReference type="SUPFAM" id="SSF55729">
    <property type="entry name" value="Acyl-CoA N-acyltransferases (Nat)"/>
    <property type="match status" value="1"/>
</dbReference>
<evidence type="ECO:0000256" key="4">
    <source>
        <dbReference type="ARBA" id="ARBA00022801"/>
    </source>
</evidence>
<keyword evidence="8" id="KW-1185">Reference proteome</keyword>
<dbReference type="InterPro" id="IPR037138">
    <property type="entry name" value="His_deacetylse_dom_sf"/>
</dbReference>
<dbReference type="EMBL" id="AP024355">
    <property type="protein sequence ID" value="BCR05724.1"/>
    <property type="molecule type" value="Genomic_DNA"/>
</dbReference>
<evidence type="ECO:0000256" key="3">
    <source>
        <dbReference type="ARBA" id="ARBA00022723"/>
    </source>
</evidence>
<evidence type="ECO:0000259" key="6">
    <source>
        <dbReference type="PROSITE" id="PS51186"/>
    </source>
</evidence>
<dbReference type="InterPro" id="IPR016181">
    <property type="entry name" value="Acyl_CoA_acyltransferase"/>
</dbReference>
<dbReference type="RefSeq" id="WP_221249130.1">
    <property type="nucleotide sequence ID" value="NZ_AP024355.1"/>
</dbReference>
<dbReference type="PRINTS" id="PR01270">
    <property type="entry name" value="HDASUPER"/>
</dbReference>
<keyword evidence="5" id="KW-0862">Zinc</keyword>
<evidence type="ECO:0000256" key="1">
    <source>
        <dbReference type="ARBA" id="ARBA00001947"/>
    </source>
</evidence>
<keyword evidence="4" id="KW-0378">Hydrolase</keyword>
<dbReference type="CDD" id="cd10001">
    <property type="entry name" value="HDAC_classII_APAH"/>
    <property type="match status" value="1"/>
</dbReference>
<dbReference type="PANTHER" id="PTHR10625:SF17">
    <property type="entry name" value="HISTONE DEACETYLASE 8"/>
    <property type="match status" value="1"/>
</dbReference>
<feature type="domain" description="N-acetyltransferase" evidence="6">
    <location>
        <begin position="9"/>
        <end position="179"/>
    </location>
</feature>
<keyword evidence="3" id="KW-0479">Metal-binding</keyword>
<sequence>MFRIRRIFDDALPANRDAVAQVQLILKEQFPMLAAADIEKIPDLLRNPLKHRFRSILYIAEEQKGAVQGFALLSHEPNLKFCYLDYISAAPRVTGGGIGGALYEHLREEALFLGVVGIFFECLPDDPALCPDAEILKQNRARLKFYEKYGAFPIISTAYETPVKPDDDNPPYLVFDNLGQQAPLRPAKAQAIVRAILERRYGHLCPKEYIDMVVASFREDPIRTRPPRYLKKEEPAEVPAATGRFRRIALAVNDRHDIHHVRERGYVESPVRIRSILREIEKLPIFERVEVGEYPEKHIRAVHDPEYIEYFRRVCKTLEPGKSVYPYVFPIRNAARRPKEMAVRAGYYCIDTFTPLNQNAWNAARRGVDCALTCADRLLEGYRLAYALVRPPGHHAEYRSFGGFCYFNNAAAAAHYLSGYGKVAILDVDYHHGNGQQVIFYQRSDVLTVSIHGHPKFAYPYFSGFEDETGEGEGLGFNRNYPLPEQLDTATYLKTLDRALKKISDYRPRYLIICLGLDTAKGDPTGTWSLSARDFNDLGKRIGALPLPTLVVQEGGYKNTVLGINARHFLTGLWSGKITSP</sequence>
<dbReference type="Pfam" id="PF00850">
    <property type="entry name" value="Hist_deacetyl"/>
    <property type="match status" value="1"/>
</dbReference>
<evidence type="ECO:0000313" key="8">
    <source>
        <dbReference type="Proteomes" id="UP001319827"/>
    </source>
</evidence>
<dbReference type="InterPro" id="IPR000182">
    <property type="entry name" value="GNAT_dom"/>
</dbReference>
<gene>
    <name evidence="7" type="ORF">DESUT3_27930</name>
</gene>
<dbReference type="InterPro" id="IPR000286">
    <property type="entry name" value="HDACs"/>
</dbReference>
<name>A0ABM8HRP7_9BACT</name>
<dbReference type="Pfam" id="PF00583">
    <property type="entry name" value="Acetyltransf_1"/>
    <property type="match status" value="1"/>
</dbReference>
<comment type="similarity">
    <text evidence="2">Belongs to the histone deacetylase family.</text>
</comment>
<dbReference type="InterPro" id="IPR023696">
    <property type="entry name" value="Ureohydrolase_dom_sf"/>
</dbReference>
<organism evidence="7 8">
    <name type="scientific">Desulfuromonas versatilis</name>
    <dbReference type="NCBI Taxonomy" id="2802975"/>
    <lineage>
        <taxon>Bacteria</taxon>
        <taxon>Pseudomonadati</taxon>
        <taxon>Thermodesulfobacteriota</taxon>
        <taxon>Desulfuromonadia</taxon>
        <taxon>Desulfuromonadales</taxon>
        <taxon>Desulfuromonadaceae</taxon>
        <taxon>Desulfuromonas</taxon>
    </lineage>
</organism>
<dbReference type="Proteomes" id="UP001319827">
    <property type="component" value="Chromosome"/>
</dbReference>
<dbReference type="PANTHER" id="PTHR10625">
    <property type="entry name" value="HISTONE DEACETYLASE HDAC1-RELATED"/>
    <property type="match status" value="1"/>
</dbReference>
<reference evidence="7 8" key="2">
    <citation type="journal article" date="2021" name="Int. J. Syst. Evol. Microbiol.">
        <title>Isolation and Polyphasic Characterization of Desulfuromonas versatilis sp. Nov., an Electrogenic Bacteria Capable of Versatile Metabolism Isolated from a Graphene Oxide-Reducing Enrichment Culture.</title>
        <authorList>
            <person name="Xie L."/>
            <person name="Yoshida N."/>
            <person name="Ishii S."/>
            <person name="Meng L."/>
        </authorList>
    </citation>
    <scope>NUCLEOTIDE SEQUENCE [LARGE SCALE GENOMIC DNA]</scope>
    <source>
        <strain evidence="7 8">NIT-T3</strain>
    </source>
</reference>
<evidence type="ECO:0000256" key="5">
    <source>
        <dbReference type="ARBA" id="ARBA00022833"/>
    </source>
</evidence>
<dbReference type="Gene3D" id="3.40.630.30">
    <property type="match status" value="1"/>
</dbReference>
<dbReference type="SUPFAM" id="SSF52768">
    <property type="entry name" value="Arginase/deacetylase"/>
    <property type="match status" value="1"/>
</dbReference>
<evidence type="ECO:0000256" key="2">
    <source>
        <dbReference type="ARBA" id="ARBA00005947"/>
    </source>
</evidence>
<dbReference type="CDD" id="cd04301">
    <property type="entry name" value="NAT_SF"/>
    <property type="match status" value="1"/>
</dbReference>